<feature type="domain" description="Aminoglycoside phosphotransferase" evidence="2">
    <location>
        <begin position="41"/>
        <end position="275"/>
    </location>
</feature>
<dbReference type="EMBL" id="QXQA01000020">
    <property type="protein sequence ID" value="RIX48760.1"/>
    <property type="molecule type" value="Genomic_DNA"/>
</dbReference>
<dbReference type="Proteomes" id="UP000266482">
    <property type="component" value="Unassembled WGS sequence"/>
</dbReference>
<dbReference type="Pfam" id="PF01636">
    <property type="entry name" value="APH"/>
    <property type="match status" value="1"/>
</dbReference>
<reference evidence="3 4" key="1">
    <citation type="submission" date="2018-09" db="EMBL/GenBank/DDBJ databases">
        <title>Paenibacillus aracenensis nov. sp. isolated from a cave in southern Spain.</title>
        <authorList>
            <person name="Jurado V."/>
            <person name="Gutierrez-Patricio S."/>
            <person name="Gonzalez-Pimentel J.L."/>
            <person name="Miller A.Z."/>
            <person name="Laiz L."/>
            <person name="Saiz-Jimenez C."/>
        </authorList>
    </citation>
    <scope>NUCLEOTIDE SEQUENCE [LARGE SCALE GENOMIC DNA]</scope>
    <source>
        <strain evidence="3 4">DSM 22867</strain>
    </source>
</reference>
<dbReference type="Gene3D" id="3.90.1200.10">
    <property type="match status" value="1"/>
</dbReference>
<evidence type="ECO:0000313" key="3">
    <source>
        <dbReference type="EMBL" id="RIX48760.1"/>
    </source>
</evidence>
<dbReference type="InterPro" id="IPR002575">
    <property type="entry name" value="Aminoglycoside_PTrfase"/>
</dbReference>
<dbReference type="GO" id="GO:0009088">
    <property type="term" value="P:threonine biosynthetic process"/>
    <property type="evidence" value="ECO:0007669"/>
    <property type="project" value="TreeGrafter"/>
</dbReference>
<sequence length="329" mass="37443">MHKRLPALRSVLEPSGLSLFLAPFYGVGEWKECVFWLHGLNDTYRVRTTEGLFILRVCRTELREEDAAYETELLMGLNKALGDGATGVSEAVSRIDGGLYTMLEAPEGHRAAILFRYAEGQENTLHDEASCFVFGKSAAELHSAMDRVQTRSINRFTLDTSFLIDQPAAKIIEYIGAGHCAAPFLRQFAETLKERIAAAAAKGLDWGLCHGDMHGNNNAFQRDNGFIHYDFEWAAPGWRAYDLAQVRIRKRQPREEDRERLWQAVMSGYRSVRPFSAQDEEMIDTFVWVRRLWVMGLDVLFIPSTSGALDYGEEWLQSFVDEFRSARLE</sequence>
<proteinExistence type="inferred from homology"/>
<dbReference type="PANTHER" id="PTHR21064:SF6">
    <property type="entry name" value="AMINOGLYCOSIDE PHOSPHOTRANSFERASE DOMAIN-CONTAINING PROTEIN"/>
    <property type="match status" value="1"/>
</dbReference>
<name>A0A3A1UMY8_9BACL</name>
<dbReference type="InterPro" id="IPR011009">
    <property type="entry name" value="Kinase-like_dom_sf"/>
</dbReference>
<keyword evidence="3" id="KW-0808">Transferase</keyword>
<comment type="caution">
    <text evidence="3">The sequence shown here is derived from an EMBL/GenBank/DDBJ whole genome shotgun (WGS) entry which is preliminary data.</text>
</comment>
<dbReference type="GO" id="GO:0004413">
    <property type="term" value="F:homoserine kinase activity"/>
    <property type="evidence" value="ECO:0007669"/>
    <property type="project" value="TreeGrafter"/>
</dbReference>
<dbReference type="SUPFAM" id="SSF56112">
    <property type="entry name" value="Protein kinase-like (PK-like)"/>
    <property type="match status" value="1"/>
</dbReference>
<dbReference type="AlphaFoldDB" id="A0A3A1UMY8"/>
<accession>A0A3A1UMY8</accession>
<gene>
    <name evidence="3" type="ORF">D3P08_24000</name>
</gene>
<evidence type="ECO:0000313" key="4">
    <source>
        <dbReference type="Proteomes" id="UP000266482"/>
    </source>
</evidence>
<dbReference type="InterPro" id="IPR050249">
    <property type="entry name" value="Pseudomonas-type_ThrB"/>
</dbReference>
<dbReference type="RefSeq" id="WP_119602662.1">
    <property type="nucleotide sequence ID" value="NZ_QXQA01000020.1"/>
</dbReference>
<dbReference type="Gene3D" id="3.30.200.20">
    <property type="entry name" value="Phosphorylase Kinase, domain 1"/>
    <property type="match status" value="1"/>
</dbReference>
<evidence type="ECO:0000256" key="1">
    <source>
        <dbReference type="ARBA" id="ARBA00038240"/>
    </source>
</evidence>
<keyword evidence="4" id="KW-1185">Reference proteome</keyword>
<organism evidence="3 4">
    <name type="scientific">Paenibacillus nanensis</name>
    <dbReference type="NCBI Taxonomy" id="393251"/>
    <lineage>
        <taxon>Bacteria</taxon>
        <taxon>Bacillati</taxon>
        <taxon>Bacillota</taxon>
        <taxon>Bacilli</taxon>
        <taxon>Bacillales</taxon>
        <taxon>Paenibacillaceae</taxon>
        <taxon>Paenibacillus</taxon>
    </lineage>
</organism>
<dbReference type="OrthoDB" id="9800774at2"/>
<dbReference type="PANTHER" id="PTHR21064">
    <property type="entry name" value="AMINOGLYCOSIDE PHOSPHOTRANSFERASE DOMAIN-CONTAINING PROTEIN-RELATED"/>
    <property type="match status" value="1"/>
</dbReference>
<protein>
    <submittedName>
        <fullName evidence="3">Aminoglycoside phosphotransferase</fullName>
    </submittedName>
</protein>
<comment type="similarity">
    <text evidence="1">Belongs to the pseudomonas-type ThrB family.</text>
</comment>
<evidence type="ECO:0000259" key="2">
    <source>
        <dbReference type="Pfam" id="PF01636"/>
    </source>
</evidence>